<organism evidence="3 4">
    <name type="scientific">Trichoderma asperellum (strain ATCC 204424 / CBS 433.97 / NBRC 101777)</name>
    <dbReference type="NCBI Taxonomy" id="1042311"/>
    <lineage>
        <taxon>Eukaryota</taxon>
        <taxon>Fungi</taxon>
        <taxon>Dikarya</taxon>
        <taxon>Ascomycota</taxon>
        <taxon>Pezizomycotina</taxon>
        <taxon>Sordariomycetes</taxon>
        <taxon>Hypocreomycetidae</taxon>
        <taxon>Hypocreales</taxon>
        <taxon>Hypocreaceae</taxon>
        <taxon>Trichoderma</taxon>
    </lineage>
</organism>
<dbReference type="InterPro" id="IPR000073">
    <property type="entry name" value="AB_hydrolase_1"/>
</dbReference>
<evidence type="ECO:0000259" key="2">
    <source>
        <dbReference type="Pfam" id="PF12697"/>
    </source>
</evidence>
<evidence type="ECO:0000256" key="1">
    <source>
        <dbReference type="ARBA" id="ARBA00038115"/>
    </source>
</evidence>
<dbReference type="AlphaFoldDB" id="A0A2T3YRG0"/>
<dbReference type="Pfam" id="PF12697">
    <property type="entry name" value="Abhydrolase_6"/>
    <property type="match status" value="1"/>
</dbReference>
<evidence type="ECO:0000313" key="4">
    <source>
        <dbReference type="Proteomes" id="UP000240493"/>
    </source>
</evidence>
<reference evidence="3 4" key="1">
    <citation type="submission" date="2016-07" db="EMBL/GenBank/DDBJ databases">
        <title>Multiple horizontal gene transfer events from other fungi enriched the ability of initially mycotrophic Trichoderma (Ascomycota) to feed on dead plant biomass.</title>
        <authorList>
            <consortium name="DOE Joint Genome Institute"/>
            <person name="Aerts A."/>
            <person name="Atanasova L."/>
            <person name="Chenthamara K."/>
            <person name="Zhang J."/>
            <person name="Grujic M."/>
            <person name="Henrissat B."/>
            <person name="Kuo A."/>
            <person name="Salamov A."/>
            <person name="Lipzen A."/>
            <person name="Labutti K."/>
            <person name="Barry K."/>
            <person name="Miao Y."/>
            <person name="Rahimi M.J."/>
            <person name="Shen Q."/>
            <person name="Grigoriev I.V."/>
            <person name="Kubicek C.P."/>
            <person name="Druzhinina I.S."/>
        </authorList>
    </citation>
    <scope>NUCLEOTIDE SEQUENCE [LARGE SCALE GENOMIC DNA]</scope>
    <source>
        <strain evidence="3 4">CBS 433.97</strain>
    </source>
</reference>
<dbReference type="OrthoDB" id="4891242at2759"/>
<dbReference type="PANTHER" id="PTHR22946:SF12">
    <property type="entry name" value="CONIDIAL PIGMENT BIOSYNTHESIS PROTEIN AYG1 (AFU_ORTHOLOGUE AFUA_2G17550)"/>
    <property type="match status" value="1"/>
</dbReference>
<dbReference type="InterPro" id="IPR029058">
    <property type="entry name" value="AB_hydrolase_fold"/>
</dbReference>
<dbReference type="Proteomes" id="UP000240493">
    <property type="component" value="Unassembled WGS sequence"/>
</dbReference>
<accession>A0A2T3YRG0</accession>
<dbReference type="PANTHER" id="PTHR22946">
    <property type="entry name" value="DIENELACTONE HYDROLASE DOMAIN-CONTAINING PROTEIN-RELATED"/>
    <property type="match status" value="1"/>
</dbReference>
<gene>
    <name evidence="3" type="ORF">M441DRAFT_32173</name>
</gene>
<dbReference type="Gene3D" id="3.40.50.1820">
    <property type="entry name" value="alpha/beta hydrolase"/>
    <property type="match status" value="1"/>
</dbReference>
<sequence>MAFYMQSLFPKNQSFSFEALRAAGYANAAGADIGEVMAICSRIAPGDEDAWLKEWKGSGDRAVANAEISLSKGNRSGARDAFLRAANYYRTAEFYRRDNPFNDALSASLATQSTRAFYAAMKLVDHITERVRIPYEGSVTLPGTIFRQREDQNKPRPLVIVNGGFDSTREEVGYGIAPWALEAGFNVLTFDGPGQGETLREQKLRFRPDWENVITPVVEYALSQEYVDEKKLVIMGISMGGFLVARAAAFEHRAAAIVVNDGIFDFGDSFRRSTPAIIKCLLKYGWYGTVNRLLGFVMPMDTGLSWALRNGKWVFGVTSGVEVLEAVNKYTLDGLVDKIVTPILVMDAADDHFLKGQPAALFGKLECEKAYVVLTQEEGASAHCHVGASARANQVVFDWLLPQLGMVSNASM</sequence>
<dbReference type="EMBL" id="KZ679279">
    <property type="protein sequence ID" value="PTB35163.1"/>
    <property type="molecule type" value="Genomic_DNA"/>
</dbReference>
<name>A0A2T3YRG0_TRIA4</name>
<dbReference type="SUPFAM" id="SSF53474">
    <property type="entry name" value="alpha/beta-Hydrolases"/>
    <property type="match status" value="1"/>
</dbReference>
<dbReference type="Gene3D" id="1.20.1440.110">
    <property type="entry name" value="acylaminoacyl peptidase"/>
    <property type="match status" value="1"/>
</dbReference>
<feature type="domain" description="AB hydrolase-1" evidence="2">
    <location>
        <begin position="158"/>
        <end position="385"/>
    </location>
</feature>
<evidence type="ECO:0000313" key="3">
    <source>
        <dbReference type="EMBL" id="PTB35163.1"/>
    </source>
</evidence>
<protein>
    <recommendedName>
        <fullName evidence="2">AB hydrolase-1 domain-containing protein</fullName>
    </recommendedName>
</protein>
<dbReference type="STRING" id="1042311.A0A2T3YRG0"/>
<dbReference type="InterPro" id="IPR050261">
    <property type="entry name" value="FrsA_esterase"/>
</dbReference>
<comment type="similarity">
    <text evidence="1">Belongs to the AB hydrolase superfamily. FUS2 hydrolase family.</text>
</comment>
<proteinExistence type="inferred from homology"/>
<keyword evidence="4" id="KW-1185">Reference proteome</keyword>